<sequence>MNQAMLRKMQKLQKEFEQKEEIFQEEEFKLEKQGVEVIAKGSKKIVSIKIKETFLLDEDDPETLEDLLTLVINDLFILIDEKHEEIMPNIPSLGF</sequence>
<dbReference type="RefSeq" id="WP_006608704.1">
    <property type="nucleotide sequence ID" value="NZ_AFXA01000011.1"/>
</dbReference>
<keyword evidence="2" id="KW-0175">Coiled coil</keyword>
<proteinExistence type="inferred from homology"/>
<dbReference type="STRING" id="1037410.MCSF7_01486"/>
<keyword evidence="4" id="KW-1185">Reference proteome</keyword>
<dbReference type="GO" id="GO:0003677">
    <property type="term" value="F:DNA binding"/>
    <property type="evidence" value="ECO:0007669"/>
    <property type="project" value="UniProtKB-UniRule"/>
</dbReference>
<dbReference type="EMBL" id="AFXA01000011">
    <property type="protein sequence ID" value="EGV00091.1"/>
    <property type="molecule type" value="Genomic_DNA"/>
</dbReference>
<evidence type="ECO:0000313" key="4">
    <source>
        <dbReference type="Proteomes" id="UP000004978"/>
    </source>
</evidence>
<comment type="subunit">
    <text evidence="1">Homodimer.</text>
</comment>
<evidence type="ECO:0000256" key="2">
    <source>
        <dbReference type="SAM" id="Coils"/>
    </source>
</evidence>
<name>F9UK86_9BACT</name>
<evidence type="ECO:0000313" key="3">
    <source>
        <dbReference type="EMBL" id="EGV00091.1"/>
    </source>
</evidence>
<reference evidence="3 4" key="1">
    <citation type="journal article" date="2013" name="Genome Announc.">
        <title>Genome Sequence of Mycoplasma columbinum Strain SF7.</title>
        <authorList>
            <person name="Guo Z."/>
            <person name="Xu X."/>
            <person name="Zheng Q."/>
            <person name="Li T."/>
            <person name="Kuang S."/>
            <person name="Zhang Z."/>
            <person name="Chen Y."/>
            <person name="Lu X."/>
            <person name="Zhou R."/>
            <person name="Bi D."/>
            <person name="Jin H."/>
        </authorList>
    </citation>
    <scope>NUCLEOTIDE SEQUENCE [LARGE SCALE GENOMIC DNA]</scope>
    <source>
        <strain evidence="3 4">SF7</strain>
    </source>
</reference>
<feature type="coiled-coil region" evidence="2">
    <location>
        <begin position="2"/>
        <end position="29"/>
    </location>
</feature>
<dbReference type="Proteomes" id="UP000004978">
    <property type="component" value="Unassembled WGS sequence"/>
</dbReference>
<gene>
    <name evidence="3" type="ORF">MCSF7_01486</name>
</gene>
<comment type="caution">
    <text evidence="3">The sequence shown here is derived from an EMBL/GenBank/DDBJ whole genome shotgun (WGS) entry which is preliminary data.</text>
</comment>
<dbReference type="InterPro" id="IPR036894">
    <property type="entry name" value="YbaB-like_sf"/>
</dbReference>
<comment type="function">
    <text evidence="1">Binds to DNA and alters its conformation. May be involved in regulation of gene expression, nucleoid organization and DNA protection.</text>
</comment>
<dbReference type="SUPFAM" id="SSF82607">
    <property type="entry name" value="YbaB-like"/>
    <property type="match status" value="1"/>
</dbReference>
<dbReference type="GO" id="GO:0043590">
    <property type="term" value="C:bacterial nucleoid"/>
    <property type="evidence" value="ECO:0007669"/>
    <property type="project" value="UniProtKB-UniRule"/>
</dbReference>
<evidence type="ECO:0000256" key="1">
    <source>
        <dbReference type="HAMAP-Rule" id="MF_00274"/>
    </source>
</evidence>
<organism evidence="3 4">
    <name type="scientific">Mycoplasmopsis columbina SF7</name>
    <dbReference type="NCBI Taxonomy" id="1037410"/>
    <lineage>
        <taxon>Bacteria</taxon>
        <taxon>Bacillati</taxon>
        <taxon>Mycoplasmatota</taxon>
        <taxon>Mycoplasmoidales</taxon>
        <taxon>Metamycoplasmataceae</taxon>
        <taxon>Mycoplasmopsis</taxon>
    </lineage>
</organism>
<dbReference type="InterPro" id="IPR004401">
    <property type="entry name" value="YbaB/EbfC"/>
</dbReference>
<protein>
    <recommendedName>
        <fullName evidence="1">Nucleoid-associated protein MCSF7_01486</fullName>
    </recommendedName>
</protein>
<keyword evidence="1" id="KW-0238">DNA-binding</keyword>
<comment type="similarity">
    <text evidence="1">Belongs to the YbaB/EbfC family.</text>
</comment>
<dbReference type="Gene3D" id="3.30.1310.10">
    <property type="entry name" value="Nucleoid-associated protein YbaB-like domain"/>
    <property type="match status" value="1"/>
</dbReference>
<dbReference type="GO" id="GO:0005737">
    <property type="term" value="C:cytoplasm"/>
    <property type="evidence" value="ECO:0007669"/>
    <property type="project" value="UniProtKB-UniRule"/>
</dbReference>
<dbReference type="HAMAP" id="MF_00274">
    <property type="entry name" value="DNA_YbaB_EbfC"/>
    <property type="match status" value="1"/>
</dbReference>
<dbReference type="PIRSF" id="PIRSF004555">
    <property type="entry name" value="UCP004555"/>
    <property type="match status" value="1"/>
</dbReference>
<comment type="subcellular location">
    <subcellularLocation>
        <location evidence="1">Cytoplasm</location>
        <location evidence="1">Nucleoid</location>
    </subcellularLocation>
</comment>
<dbReference type="eggNOG" id="COG0718">
    <property type="taxonomic scope" value="Bacteria"/>
</dbReference>
<accession>F9UK86</accession>
<dbReference type="AlphaFoldDB" id="F9UK86"/>
<dbReference type="Pfam" id="PF02575">
    <property type="entry name" value="YbaB_DNA_bd"/>
    <property type="match status" value="1"/>
</dbReference>
<keyword evidence="1" id="KW-0963">Cytoplasm</keyword>